<reference evidence="3 4" key="2">
    <citation type="submission" date="2019-01" db="EMBL/GenBank/DDBJ databases">
        <authorList>
            <person name="Li Y."/>
        </authorList>
    </citation>
    <scope>NUCLEOTIDE SEQUENCE [LARGE SCALE GENOMIC DNA]</scope>
    <source>
        <strain evidence="2 3">07D10-4-3</strain>
        <strain evidence="1 4">2D-5</strain>
    </source>
</reference>
<sequence length="84" mass="8829">MSDRILRKEGTGLPIRVVRLGEGIDKGFHVGAHRGEEAIDDIAGFLALTGALGAPEPGVSYGLARRRVGFRSALRSGARDTISG</sequence>
<protein>
    <submittedName>
        <fullName evidence="1">Uncharacterized protein</fullName>
    </submittedName>
</protein>
<organism evidence="1 4">
    <name type="scientific">Paenirhodobacter populi</name>
    <dbReference type="NCBI Taxonomy" id="2306993"/>
    <lineage>
        <taxon>Bacteria</taxon>
        <taxon>Pseudomonadati</taxon>
        <taxon>Pseudomonadota</taxon>
        <taxon>Alphaproteobacteria</taxon>
        <taxon>Rhodobacterales</taxon>
        <taxon>Rhodobacter group</taxon>
        <taxon>Paenirhodobacter</taxon>
    </lineage>
</organism>
<dbReference type="AlphaFoldDB" id="A0A443ILL1"/>
<accession>A0A443K466</accession>
<accession>A0A443ILL1</accession>
<evidence type="ECO:0000313" key="4">
    <source>
        <dbReference type="Proteomes" id="UP000285710"/>
    </source>
</evidence>
<dbReference type="RefSeq" id="WP_128233604.1">
    <property type="nucleotide sequence ID" value="NZ_SAUW01000032.1"/>
</dbReference>
<dbReference type="Proteomes" id="UP000285710">
    <property type="component" value="Unassembled WGS sequence"/>
</dbReference>
<dbReference type="EMBL" id="SAUW01000032">
    <property type="protein sequence ID" value="RWR05958.1"/>
    <property type="molecule type" value="Genomic_DNA"/>
</dbReference>
<comment type="caution">
    <text evidence="1">The sequence shown here is derived from an EMBL/GenBank/DDBJ whole genome shotgun (WGS) entry which is preliminary data.</text>
</comment>
<dbReference type="EMBL" id="SAUY01000031">
    <property type="protein sequence ID" value="RWR27532.1"/>
    <property type="molecule type" value="Genomic_DNA"/>
</dbReference>
<reference evidence="3 4" key="1">
    <citation type="submission" date="2019-01" db="EMBL/GenBank/DDBJ databases">
        <title>Sinorhodobacter populi sp. nov. isolated from the symptomatic bark tissue of Populus euramericana canker.</title>
        <authorList>
            <person name="Xu G."/>
        </authorList>
    </citation>
    <scope>NUCLEOTIDE SEQUENCE [LARGE SCALE GENOMIC DNA]</scope>
    <source>
        <strain evidence="2 3">07D10-4-3</strain>
        <strain evidence="1 4">2D-5</strain>
    </source>
</reference>
<proteinExistence type="predicted"/>
<gene>
    <name evidence="2" type="ORF">D2T29_18410</name>
    <name evidence="1" type="ORF">D2T33_19205</name>
</gene>
<evidence type="ECO:0000313" key="1">
    <source>
        <dbReference type="EMBL" id="RWR05958.1"/>
    </source>
</evidence>
<evidence type="ECO:0000313" key="3">
    <source>
        <dbReference type="Proteomes" id="UP000284451"/>
    </source>
</evidence>
<dbReference type="Proteomes" id="UP000284451">
    <property type="component" value="Unassembled WGS sequence"/>
</dbReference>
<evidence type="ECO:0000313" key="2">
    <source>
        <dbReference type="EMBL" id="RWR27532.1"/>
    </source>
</evidence>
<keyword evidence="4" id="KW-1185">Reference proteome</keyword>
<name>A0A443ILL1_9RHOB</name>